<feature type="compositionally biased region" description="Basic and acidic residues" evidence="1">
    <location>
        <begin position="8"/>
        <end position="18"/>
    </location>
</feature>
<dbReference type="EMBL" id="JAPEUX010000002">
    <property type="protein sequence ID" value="KAJ4358285.1"/>
    <property type="molecule type" value="Genomic_DNA"/>
</dbReference>
<name>A0A9W8XSH0_9PLEO</name>
<dbReference type="Proteomes" id="UP001140513">
    <property type="component" value="Unassembled WGS sequence"/>
</dbReference>
<comment type="caution">
    <text evidence="2">The sequence shown here is derived from an EMBL/GenBank/DDBJ whole genome shotgun (WGS) entry which is preliminary data.</text>
</comment>
<protein>
    <submittedName>
        <fullName evidence="2">Uncharacterized protein</fullName>
    </submittedName>
</protein>
<dbReference type="GeneID" id="80906395"/>
<evidence type="ECO:0000313" key="2">
    <source>
        <dbReference type="EMBL" id="KAJ4358285.1"/>
    </source>
</evidence>
<evidence type="ECO:0000256" key="1">
    <source>
        <dbReference type="SAM" id="MobiDB-lite"/>
    </source>
</evidence>
<feature type="region of interest" description="Disordered" evidence="1">
    <location>
        <begin position="161"/>
        <end position="266"/>
    </location>
</feature>
<feature type="region of interest" description="Disordered" evidence="1">
    <location>
        <begin position="1"/>
        <end position="29"/>
    </location>
</feature>
<accession>A0A9W8XSH0</accession>
<gene>
    <name evidence="2" type="ORF">N0V89_002865</name>
</gene>
<organism evidence="2 3">
    <name type="scientific">Didymosphaeria variabile</name>
    <dbReference type="NCBI Taxonomy" id="1932322"/>
    <lineage>
        <taxon>Eukaryota</taxon>
        <taxon>Fungi</taxon>
        <taxon>Dikarya</taxon>
        <taxon>Ascomycota</taxon>
        <taxon>Pezizomycotina</taxon>
        <taxon>Dothideomycetes</taxon>
        <taxon>Pleosporomycetidae</taxon>
        <taxon>Pleosporales</taxon>
        <taxon>Massarineae</taxon>
        <taxon>Didymosphaeriaceae</taxon>
        <taxon>Didymosphaeria</taxon>
    </lineage>
</organism>
<keyword evidence="3" id="KW-1185">Reference proteome</keyword>
<sequence>MRGNEPSTAHREVDTEKRASKRSQACNSRNNYSKEDIELLVRKTIDGTDTSRISNEKVRKLVEDIYELRPKYEPPGLKEREGTVSLLEFLQESAIEPSKQLRSVPSSRVSLHAPALFASLKKTFGFLRIRSAGFKSESSPKPSRVEPLVFEDHVTSPIASTLIPREAVQSLDPVPPKKKATPATPGGHSRAQEYPPDTPDRPAPLRIRPRPARSQPLSDSSSSRHMLSPKNSVSPSQYTRQPRSSVYDDPFVSKVDGNATRCGTISTTTSKITDGATADLEDLFEYLQAALKHVQLPNSESSSVYSDTHEPKRYSAIVNSIAESCHDTIVKKEEHAYASLCTSNTADNEVDWETVQESESELEVRSRHHSYYDSDGFLIQDSDLQKEDVGQETLGVVIALLTLE</sequence>
<reference evidence="2" key="1">
    <citation type="submission" date="2022-10" db="EMBL/GenBank/DDBJ databases">
        <title>Tapping the CABI collections for fungal endophytes: first genome assemblies for Collariella, Neodidymelliopsis, Ascochyta clinopodiicola, Didymella pomorum, Didymosphaeria variabile, Neocosmospora piperis and Neocucurbitaria cava.</title>
        <authorList>
            <person name="Hill R."/>
        </authorList>
    </citation>
    <scope>NUCLEOTIDE SEQUENCE</scope>
    <source>
        <strain evidence="2">IMI 356815</strain>
    </source>
</reference>
<evidence type="ECO:0000313" key="3">
    <source>
        <dbReference type="Proteomes" id="UP001140513"/>
    </source>
</evidence>
<feature type="compositionally biased region" description="Polar residues" evidence="1">
    <location>
        <begin position="229"/>
        <end position="244"/>
    </location>
</feature>
<proteinExistence type="predicted"/>
<dbReference type="RefSeq" id="XP_056075144.1">
    <property type="nucleotide sequence ID" value="XM_056211671.1"/>
</dbReference>
<dbReference type="AlphaFoldDB" id="A0A9W8XSH0"/>
<dbReference type="OrthoDB" id="3678410at2759"/>